<evidence type="ECO:0000313" key="7">
    <source>
        <dbReference type="EMBL" id="KAG7496956.1"/>
    </source>
</evidence>
<proteinExistence type="predicted"/>
<evidence type="ECO:0000256" key="5">
    <source>
        <dbReference type="ARBA" id="ARBA00023224"/>
    </source>
</evidence>
<feature type="transmembrane region" description="Helical" evidence="6">
    <location>
        <begin position="234"/>
        <end position="259"/>
    </location>
</feature>
<keyword evidence="8" id="KW-1185">Reference proteome</keyword>
<evidence type="ECO:0008006" key="9">
    <source>
        <dbReference type="Google" id="ProtNLM"/>
    </source>
</evidence>
<evidence type="ECO:0000256" key="1">
    <source>
        <dbReference type="ARBA" id="ARBA00004141"/>
    </source>
</evidence>
<evidence type="ECO:0000256" key="3">
    <source>
        <dbReference type="ARBA" id="ARBA00023170"/>
    </source>
</evidence>
<dbReference type="PANTHER" id="PTHR24232">
    <property type="entry name" value="G-PROTEIN COUPLED RECEPTOR"/>
    <property type="match status" value="1"/>
</dbReference>
<dbReference type="SUPFAM" id="SSF81321">
    <property type="entry name" value="Family A G protein-coupled receptor-like"/>
    <property type="match status" value="1"/>
</dbReference>
<feature type="transmembrane region" description="Helical" evidence="6">
    <location>
        <begin position="43"/>
        <end position="64"/>
    </location>
</feature>
<keyword evidence="6" id="KW-0472">Membrane</keyword>
<evidence type="ECO:0000313" key="8">
    <source>
        <dbReference type="Proteomes" id="UP000693946"/>
    </source>
</evidence>
<feature type="transmembrane region" description="Helical" evidence="6">
    <location>
        <begin position="194"/>
        <end position="213"/>
    </location>
</feature>
<gene>
    <name evidence="7" type="ORF">JOB18_028815</name>
</gene>
<feature type="transmembrane region" description="Helical" evidence="6">
    <location>
        <begin position="163"/>
        <end position="188"/>
    </location>
</feature>
<keyword evidence="6" id="KW-1133">Transmembrane helix</keyword>
<evidence type="ECO:0000256" key="4">
    <source>
        <dbReference type="ARBA" id="ARBA00023180"/>
    </source>
</evidence>
<evidence type="ECO:0000256" key="2">
    <source>
        <dbReference type="ARBA" id="ARBA00023040"/>
    </source>
</evidence>
<protein>
    <recommendedName>
        <fullName evidence="9">G-protein coupled receptors family 1 profile domain-containing protein</fullName>
    </recommendedName>
</protein>
<dbReference type="GO" id="GO:0007200">
    <property type="term" value="P:phospholipase C-activating G protein-coupled receptor signaling pathway"/>
    <property type="evidence" value="ECO:0007669"/>
    <property type="project" value="TreeGrafter"/>
</dbReference>
<keyword evidence="2" id="KW-0297">G-protein coupled receptor</keyword>
<dbReference type="EMBL" id="JAGKHQ010000015">
    <property type="protein sequence ID" value="KAG7496956.1"/>
    <property type="molecule type" value="Genomic_DNA"/>
</dbReference>
<evidence type="ECO:0000256" key="6">
    <source>
        <dbReference type="SAM" id="Phobius"/>
    </source>
</evidence>
<comment type="caution">
    <text evidence="7">The sequence shown here is derived from an EMBL/GenBank/DDBJ whole genome shotgun (WGS) entry which is preliminary data.</text>
</comment>
<keyword evidence="5" id="KW-0807">Transducer</keyword>
<comment type="subcellular location">
    <subcellularLocation>
        <location evidence="1">Membrane</location>
        <topology evidence="1">Multi-pass membrane protein</topology>
    </subcellularLocation>
</comment>
<dbReference type="GO" id="GO:0005886">
    <property type="term" value="C:plasma membrane"/>
    <property type="evidence" value="ECO:0007669"/>
    <property type="project" value="TreeGrafter"/>
</dbReference>
<feature type="transmembrane region" description="Helical" evidence="6">
    <location>
        <begin position="271"/>
        <end position="292"/>
    </location>
</feature>
<dbReference type="GO" id="GO:0070915">
    <property type="term" value="F:lysophosphatidic acid receptor activity"/>
    <property type="evidence" value="ECO:0007669"/>
    <property type="project" value="TreeGrafter"/>
</dbReference>
<keyword evidence="3" id="KW-0675">Receptor</keyword>
<accession>A0AAV6QV80</accession>
<reference evidence="7 8" key="1">
    <citation type="journal article" date="2021" name="Sci. Rep.">
        <title>Chromosome anchoring in Senegalese sole (Solea senegalensis) reveals sex-associated markers and genome rearrangements in flatfish.</title>
        <authorList>
            <person name="Guerrero-Cozar I."/>
            <person name="Gomez-Garrido J."/>
            <person name="Berbel C."/>
            <person name="Martinez-Blanch J.F."/>
            <person name="Alioto T."/>
            <person name="Claros M.G."/>
            <person name="Gagnaire P.A."/>
            <person name="Manchado M."/>
        </authorList>
    </citation>
    <scope>NUCLEOTIDE SEQUENCE [LARGE SCALE GENOMIC DNA]</scope>
    <source>
        <strain evidence="7">Sse05_10M</strain>
    </source>
</reference>
<keyword evidence="4" id="KW-0325">Glycoprotein</keyword>
<keyword evidence="6" id="KW-0812">Transmembrane</keyword>
<dbReference type="GO" id="GO:0035025">
    <property type="term" value="P:positive regulation of Rho protein signal transduction"/>
    <property type="evidence" value="ECO:0007669"/>
    <property type="project" value="TreeGrafter"/>
</dbReference>
<organism evidence="7 8">
    <name type="scientific">Solea senegalensis</name>
    <name type="common">Senegalese sole</name>
    <dbReference type="NCBI Taxonomy" id="28829"/>
    <lineage>
        <taxon>Eukaryota</taxon>
        <taxon>Metazoa</taxon>
        <taxon>Chordata</taxon>
        <taxon>Craniata</taxon>
        <taxon>Vertebrata</taxon>
        <taxon>Euteleostomi</taxon>
        <taxon>Actinopterygii</taxon>
        <taxon>Neopterygii</taxon>
        <taxon>Teleostei</taxon>
        <taxon>Neoteleostei</taxon>
        <taxon>Acanthomorphata</taxon>
        <taxon>Carangaria</taxon>
        <taxon>Pleuronectiformes</taxon>
        <taxon>Pleuronectoidei</taxon>
        <taxon>Soleidae</taxon>
        <taxon>Solea</taxon>
    </lineage>
</organism>
<dbReference type="PANTHER" id="PTHR24232:SF41">
    <property type="entry name" value="LYSOPHOSPHATIDIC ACID RECEPTOR 4"/>
    <property type="match status" value="1"/>
</dbReference>
<sequence length="308" mass="34495">MQTNDSFICEPNIPIFVFSKMPEDIMIYQQLNCMCLKLGSPNIIAIMVAYLVVILPLNVLVLHLTHQQWRRPSSAAVAAQSDLITVHTSIMELMNIVGTVLTSSGVYSHTPYVVVVGLLPGMVNMNAVMLFHTLTCVERYLAVVHPIAYLGLKNAKGIRIRNINIGAIWMMSFGGCMTLILTILPFTVISLFSISFNLVVVCFCSLSVLCALVRPGPADRFGRRQQVDQSKLRAFHTIMIILCVLLFKFGGYILCFALYVTQVLSNTEKCYLWTSLFWFCLPSNLVLPLLFLHRAGKLCCCKTRQQSD</sequence>
<dbReference type="Proteomes" id="UP000693946">
    <property type="component" value="Linkage Group LG3"/>
</dbReference>
<dbReference type="AlphaFoldDB" id="A0AAV6QV80"/>
<name>A0AAV6QV80_SOLSE</name>